<dbReference type="EMBL" id="BJHV01000001">
    <property type="protein sequence ID" value="GDY48712.1"/>
    <property type="molecule type" value="Genomic_DNA"/>
</dbReference>
<accession>A0A4D4KJM8</accession>
<sequence length="50" mass="5600">MRRNVDRDTFNLPSSQASKPLDQTTREAARLQAERIVRLTTALKTGLATT</sequence>
<protein>
    <submittedName>
        <fullName evidence="2">Uncharacterized protein</fullName>
    </submittedName>
</protein>
<evidence type="ECO:0000313" key="3">
    <source>
        <dbReference type="Proteomes" id="UP000299290"/>
    </source>
</evidence>
<feature type="region of interest" description="Disordered" evidence="1">
    <location>
        <begin position="1"/>
        <end position="27"/>
    </location>
</feature>
<evidence type="ECO:0000256" key="1">
    <source>
        <dbReference type="SAM" id="MobiDB-lite"/>
    </source>
</evidence>
<feature type="compositionally biased region" description="Polar residues" evidence="1">
    <location>
        <begin position="11"/>
        <end position="23"/>
    </location>
</feature>
<keyword evidence="3" id="KW-1185">Reference proteome</keyword>
<gene>
    <name evidence="2" type="ORF">SANT12839_095940</name>
</gene>
<comment type="caution">
    <text evidence="2">The sequence shown here is derived from an EMBL/GenBank/DDBJ whole genome shotgun (WGS) entry which is preliminary data.</text>
</comment>
<dbReference type="AlphaFoldDB" id="A0A4D4KJM8"/>
<evidence type="ECO:0000313" key="2">
    <source>
        <dbReference type="EMBL" id="GDY48712.1"/>
    </source>
</evidence>
<proteinExistence type="predicted"/>
<reference evidence="2 3" key="1">
    <citation type="journal article" date="2020" name="Int. J. Syst. Evol. Microbiol.">
        <title>Reclassification of Streptomyces castelarensis and Streptomyces sporoclivatus as later heterotypic synonyms of Streptomyces antimycoticus.</title>
        <authorList>
            <person name="Komaki H."/>
            <person name="Tamura T."/>
        </authorList>
    </citation>
    <scope>NUCLEOTIDE SEQUENCE [LARGE SCALE GENOMIC DNA]</scope>
    <source>
        <strain evidence="2 3">NBRC 12839</strain>
    </source>
</reference>
<dbReference type="Proteomes" id="UP000299290">
    <property type="component" value="Unassembled WGS sequence"/>
</dbReference>
<organism evidence="2 3">
    <name type="scientific">Streptomyces antimycoticus</name>
    <dbReference type="NCBI Taxonomy" id="68175"/>
    <lineage>
        <taxon>Bacteria</taxon>
        <taxon>Bacillati</taxon>
        <taxon>Actinomycetota</taxon>
        <taxon>Actinomycetes</taxon>
        <taxon>Kitasatosporales</taxon>
        <taxon>Streptomycetaceae</taxon>
        <taxon>Streptomyces</taxon>
        <taxon>Streptomyces violaceusniger group</taxon>
    </lineage>
</organism>
<name>A0A4D4KJM8_9ACTN</name>